<dbReference type="Proteomes" id="UP000251213">
    <property type="component" value="Unassembled WGS sequence"/>
</dbReference>
<dbReference type="RefSeq" id="WP_113658366.1">
    <property type="nucleotide sequence ID" value="NZ_KZ845665.1"/>
</dbReference>
<dbReference type="SUPFAM" id="SSF47240">
    <property type="entry name" value="Ferritin-like"/>
    <property type="match status" value="1"/>
</dbReference>
<dbReference type="OrthoDB" id="9792238at2"/>
<keyword evidence="8" id="KW-1185">Reference proteome</keyword>
<dbReference type="InterPro" id="IPR009040">
    <property type="entry name" value="Ferritin-like_diiron"/>
</dbReference>
<evidence type="ECO:0000313" key="7">
    <source>
        <dbReference type="EMBL" id="RAL25752.1"/>
    </source>
</evidence>
<proteinExistence type="predicted"/>
<keyword evidence="2" id="KW-0349">Heme</keyword>
<reference evidence="7 8" key="2">
    <citation type="submission" date="2018-06" db="EMBL/GenBank/DDBJ databases">
        <authorList>
            <person name="Zhirakovskaya E."/>
        </authorList>
    </citation>
    <scope>NUCLEOTIDE SEQUENCE [LARGE SCALE GENOMIC DNA]</scope>
    <source>
        <strain evidence="7 8">FBKL4.011</strain>
    </source>
</reference>
<dbReference type="PRINTS" id="PR00601">
    <property type="entry name" value="BACFERRITIN"/>
</dbReference>
<dbReference type="InterPro" id="IPR009078">
    <property type="entry name" value="Ferritin-like_SF"/>
</dbReference>
<evidence type="ECO:0000256" key="2">
    <source>
        <dbReference type="ARBA" id="ARBA00022617"/>
    </source>
</evidence>
<dbReference type="GO" id="GO:0006826">
    <property type="term" value="P:iron ion transport"/>
    <property type="evidence" value="ECO:0007669"/>
    <property type="project" value="InterPro"/>
</dbReference>
<dbReference type="PANTHER" id="PTHR30295">
    <property type="entry name" value="BACTERIOFERRITIN"/>
    <property type="match status" value="1"/>
</dbReference>
<evidence type="ECO:0000256" key="1">
    <source>
        <dbReference type="ARBA" id="ARBA00022434"/>
    </source>
</evidence>
<dbReference type="AlphaFoldDB" id="A0A364K6B4"/>
<keyword evidence="5" id="KW-0175">Coiled coil</keyword>
<dbReference type="GO" id="GO:0006879">
    <property type="term" value="P:intracellular iron ion homeostasis"/>
    <property type="evidence" value="ECO:0007669"/>
    <property type="project" value="UniProtKB-KW"/>
</dbReference>
<protein>
    <submittedName>
        <fullName evidence="7">Bacterioferritin</fullName>
    </submittedName>
</protein>
<dbReference type="Gene3D" id="1.20.1260.10">
    <property type="match status" value="1"/>
</dbReference>
<evidence type="ECO:0000259" key="6">
    <source>
        <dbReference type="PROSITE" id="PS50905"/>
    </source>
</evidence>
<dbReference type="Pfam" id="PF00210">
    <property type="entry name" value="Ferritin"/>
    <property type="match status" value="1"/>
</dbReference>
<dbReference type="PANTHER" id="PTHR30295:SF0">
    <property type="entry name" value="BACTERIOFERRITIN"/>
    <property type="match status" value="1"/>
</dbReference>
<evidence type="ECO:0000313" key="8">
    <source>
        <dbReference type="Proteomes" id="UP000251213"/>
    </source>
</evidence>
<keyword evidence="1" id="KW-0409">Iron storage</keyword>
<sequence>MNANMQELIAGLNEDLAYELSAIHQYIYNAAVVSGMARLTLKDFFTSEAQDEIGHALYLAEKVATLGGKPNVEAKPIQFISDVKGMLQATLQAERDTIERYKTRIEQSEQLGEIELKIKLEEMLADETKHKEEIERLLIDPRL</sequence>
<dbReference type="GO" id="GO:0005829">
    <property type="term" value="C:cytosol"/>
    <property type="evidence" value="ECO:0007669"/>
    <property type="project" value="TreeGrafter"/>
</dbReference>
<organism evidence="7 8">
    <name type="scientific">Thermoflavimicrobium daqui</name>
    <dbReference type="NCBI Taxonomy" id="2137476"/>
    <lineage>
        <taxon>Bacteria</taxon>
        <taxon>Bacillati</taxon>
        <taxon>Bacillota</taxon>
        <taxon>Bacilli</taxon>
        <taxon>Bacillales</taxon>
        <taxon>Thermoactinomycetaceae</taxon>
        <taxon>Thermoflavimicrobium</taxon>
    </lineage>
</organism>
<dbReference type="GO" id="GO:0008199">
    <property type="term" value="F:ferric iron binding"/>
    <property type="evidence" value="ECO:0007669"/>
    <property type="project" value="InterPro"/>
</dbReference>
<evidence type="ECO:0000256" key="3">
    <source>
        <dbReference type="ARBA" id="ARBA00022723"/>
    </source>
</evidence>
<reference evidence="7 8" key="1">
    <citation type="submission" date="2018-06" db="EMBL/GenBank/DDBJ databases">
        <title>Thermoflavimicrobium daqus sp. nov., a thermophilic microbe isolated from Moutai-flavour Daqu.</title>
        <authorList>
            <person name="Wang X."/>
            <person name="Zhou H."/>
        </authorList>
    </citation>
    <scope>NUCLEOTIDE SEQUENCE [LARGE SCALE GENOMIC DNA]</scope>
    <source>
        <strain evidence="7 8">FBKL4.011</strain>
    </source>
</reference>
<dbReference type="EMBL" id="QJKK01000003">
    <property type="protein sequence ID" value="RAL25752.1"/>
    <property type="molecule type" value="Genomic_DNA"/>
</dbReference>
<accession>A0A364K6B4</accession>
<dbReference type="InterPro" id="IPR008331">
    <property type="entry name" value="Ferritin_DPS_dom"/>
</dbReference>
<evidence type="ECO:0000256" key="4">
    <source>
        <dbReference type="ARBA" id="ARBA00023004"/>
    </source>
</evidence>
<dbReference type="InterPro" id="IPR002024">
    <property type="entry name" value="Bacterioferritin"/>
</dbReference>
<feature type="coiled-coil region" evidence="5">
    <location>
        <begin position="91"/>
        <end position="140"/>
    </location>
</feature>
<gene>
    <name evidence="7" type="ORF">DL897_06665</name>
</gene>
<evidence type="ECO:0000256" key="5">
    <source>
        <dbReference type="SAM" id="Coils"/>
    </source>
</evidence>
<comment type="caution">
    <text evidence="7">The sequence shown here is derived from an EMBL/GenBank/DDBJ whole genome shotgun (WGS) entry which is preliminary data.</text>
</comment>
<dbReference type="PROSITE" id="PS50905">
    <property type="entry name" value="FERRITIN_LIKE"/>
    <property type="match status" value="1"/>
</dbReference>
<feature type="domain" description="Ferritin-like diiron" evidence="6">
    <location>
        <begin position="2"/>
        <end position="143"/>
    </location>
</feature>
<name>A0A364K6B4_9BACL</name>
<dbReference type="GO" id="GO:0004322">
    <property type="term" value="F:ferroxidase activity"/>
    <property type="evidence" value="ECO:0007669"/>
    <property type="project" value="TreeGrafter"/>
</dbReference>
<dbReference type="GO" id="GO:0020037">
    <property type="term" value="F:heme binding"/>
    <property type="evidence" value="ECO:0007669"/>
    <property type="project" value="TreeGrafter"/>
</dbReference>
<dbReference type="InterPro" id="IPR012347">
    <property type="entry name" value="Ferritin-like"/>
</dbReference>
<keyword evidence="4" id="KW-0408">Iron</keyword>
<keyword evidence="3" id="KW-0479">Metal-binding</keyword>